<accession>A0AAN8V5F3</accession>
<protein>
    <submittedName>
        <fullName evidence="1">Uncharacterized protein</fullName>
    </submittedName>
</protein>
<evidence type="ECO:0000313" key="2">
    <source>
        <dbReference type="Proteomes" id="UP001370490"/>
    </source>
</evidence>
<dbReference type="AlphaFoldDB" id="A0AAN8V5F3"/>
<organism evidence="1 2">
    <name type="scientific">Dillenia turbinata</name>
    <dbReference type="NCBI Taxonomy" id="194707"/>
    <lineage>
        <taxon>Eukaryota</taxon>
        <taxon>Viridiplantae</taxon>
        <taxon>Streptophyta</taxon>
        <taxon>Embryophyta</taxon>
        <taxon>Tracheophyta</taxon>
        <taxon>Spermatophyta</taxon>
        <taxon>Magnoliopsida</taxon>
        <taxon>eudicotyledons</taxon>
        <taxon>Gunneridae</taxon>
        <taxon>Pentapetalae</taxon>
        <taxon>Dilleniales</taxon>
        <taxon>Dilleniaceae</taxon>
        <taxon>Dillenia</taxon>
    </lineage>
</organism>
<proteinExistence type="predicted"/>
<reference evidence="1 2" key="1">
    <citation type="submission" date="2023-12" db="EMBL/GenBank/DDBJ databases">
        <title>A high-quality genome assembly for Dillenia turbinata (Dilleniales).</title>
        <authorList>
            <person name="Chanderbali A."/>
        </authorList>
    </citation>
    <scope>NUCLEOTIDE SEQUENCE [LARGE SCALE GENOMIC DNA]</scope>
    <source>
        <strain evidence="1">LSX21</strain>
        <tissue evidence="1">Leaf</tissue>
    </source>
</reference>
<sequence>MIGNGMMISNLMSLLKLTMKNKKTLLV</sequence>
<comment type="caution">
    <text evidence="1">The sequence shown here is derived from an EMBL/GenBank/DDBJ whole genome shotgun (WGS) entry which is preliminary data.</text>
</comment>
<name>A0AAN8V5F3_9MAGN</name>
<gene>
    <name evidence="1" type="ORF">RJ641_011366</name>
</gene>
<dbReference type="EMBL" id="JBAMMX010000018">
    <property type="protein sequence ID" value="KAK6923062.1"/>
    <property type="molecule type" value="Genomic_DNA"/>
</dbReference>
<evidence type="ECO:0000313" key="1">
    <source>
        <dbReference type="EMBL" id="KAK6923062.1"/>
    </source>
</evidence>
<dbReference type="Proteomes" id="UP001370490">
    <property type="component" value="Unassembled WGS sequence"/>
</dbReference>
<keyword evidence="2" id="KW-1185">Reference proteome</keyword>